<evidence type="ECO:0000313" key="3">
    <source>
        <dbReference type="EMBL" id="UXP31947.1"/>
    </source>
</evidence>
<dbReference type="PANTHER" id="PTHR31793:SF27">
    <property type="entry name" value="NOVEL THIOESTERASE SUPERFAMILY DOMAIN AND SAPOSIN A-TYPE DOMAIN CONTAINING PROTEIN (0610012H03RIK)"/>
    <property type="match status" value="1"/>
</dbReference>
<sequence length="136" mass="16138">MFFSETQVRVRYGETDQMGYVYYGNYAMYYEVARVESLRTLGLSYREMEAMGVMMPVLENRSKYIAPGRYDELLTIKVKLPEMPNVRIRFEYEIYNEQNKLINIGETTLVFVDMESNKPCKMPEVMEKLLAPYFND</sequence>
<dbReference type="SUPFAM" id="SSF54637">
    <property type="entry name" value="Thioesterase/thiol ester dehydrase-isomerase"/>
    <property type="match status" value="1"/>
</dbReference>
<evidence type="ECO:0000313" key="4">
    <source>
        <dbReference type="Proteomes" id="UP001065174"/>
    </source>
</evidence>
<reference evidence="3" key="1">
    <citation type="submission" date="2022-09" db="EMBL/GenBank/DDBJ databases">
        <title>Comparative genomics and taxonomic characterization of three novel marine species of genus Reichenbachiella exhibiting antioxidant and polysaccharide degradation activities.</title>
        <authorList>
            <person name="Muhammad N."/>
            <person name="Lee Y.-J."/>
            <person name="Ko J."/>
            <person name="Kim S.-G."/>
        </authorList>
    </citation>
    <scope>NUCLEOTIDE SEQUENCE</scope>
    <source>
        <strain evidence="3">BKB1-1</strain>
    </source>
</reference>
<keyword evidence="4" id="KW-1185">Reference proteome</keyword>
<dbReference type="InterPro" id="IPR050563">
    <property type="entry name" value="4-hydroxybenzoyl-CoA_TE"/>
</dbReference>
<name>A0ABY6CN85_9BACT</name>
<keyword evidence="2" id="KW-0378">Hydrolase</keyword>
<dbReference type="Gene3D" id="3.10.129.10">
    <property type="entry name" value="Hotdog Thioesterase"/>
    <property type="match status" value="1"/>
</dbReference>
<dbReference type="PANTHER" id="PTHR31793">
    <property type="entry name" value="4-HYDROXYBENZOYL-COA THIOESTERASE FAMILY MEMBER"/>
    <property type="match status" value="1"/>
</dbReference>
<dbReference type="CDD" id="cd00586">
    <property type="entry name" value="4HBT"/>
    <property type="match status" value="1"/>
</dbReference>
<dbReference type="Pfam" id="PF13279">
    <property type="entry name" value="4HBT_2"/>
    <property type="match status" value="1"/>
</dbReference>
<dbReference type="NCBIfam" id="TIGR00051">
    <property type="entry name" value="YbgC/FadM family acyl-CoA thioesterase"/>
    <property type="match status" value="1"/>
</dbReference>
<evidence type="ECO:0000256" key="1">
    <source>
        <dbReference type="ARBA" id="ARBA00005953"/>
    </source>
</evidence>
<dbReference type="Proteomes" id="UP001065174">
    <property type="component" value="Chromosome"/>
</dbReference>
<organism evidence="3 4">
    <name type="scientific">Reichenbachiella agarivorans</name>
    <dbReference type="NCBI Taxonomy" id="2979464"/>
    <lineage>
        <taxon>Bacteria</taxon>
        <taxon>Pseudomonadati</taxon>
        <taxon>Bacteroidota</taxon>
        <taxon>Cytophagia</taxon>
        <taxon>Cytophagales</taxon>
        <taxon>Reichenbachiellaceae</taxon>
        <taxon>Reichenbachiella</taxon>
    </lineage>
</organism>
<gene>
    <name evidence="3" type="ORF">N6H18_16500</name>
</gene>
<protein>
    <submittedName>
        <fullName evidence="3">Acyl-CoA thioesterase</fullName>
    </submittedName>
</protein>
<proteinExistence type="inferred from homology"/>
<comment type="similarity">
    <text evidence="1">Belongs to the 4-hydroxybenzoyl-CoA thioesterase family.</text>
</comment>
<dbReference type="InterPro" id="IPR006684">
    <property type="entry name" value="YbgC/YbaW"/>
</dbReference>
<dbReference type="EMBL" id="CP106679">
    <property type="protein sequence ID" value="UXP31947.1"/>
    <property type="molecule type" value="Genomic_DNA"/>
</dbReference>
<dbReference type="RefSeq" id="WP_262309386.1">
    <property type="nucleotide sequence ID" value="NZ_CP106679.1"/>
</dbReference>
<accession>A0ABY6CN85</accession>
<evidence type="ECO:0000256" key="2">
    <source>
        <dbReference type="ARBA" id="ARBA00022801"/>
    </source>
</evidence>
<dbReference type="PIRSF" id="PIRSF003230">
    <property type="entry name" value="YbgC"/>
    <property type="match status" value="1"/>
</dbReference>
<dbReference type="InterPro" id="IPR029069">
    <property type="entry name" value="HotDog_dom_sf"/>
</dbReference>